<feature type="region of interest" description="Disordered" evidence="1">
    <location>
        <begin position="1"/>
        <end position="80"/>
    </location>
</feature>
<comment type="caution">
    <text evidence="2">The sequence shown here is derived from an EMBL/GenBank/DDBJ whole genome shotgun (WGS) entry which is preliminary data.</text>
</comment>
<organism evidence="2 3">
    <name type="scientific">Lunasporangiospora selenospora</name>
    <dbReference type="NCBI Taxonomy" id="979761"/>
    <lineage>
        <taxon>Eukaryota</taxon>
        <taxon>Fungi</taxon>
        <taxon>Fungi incertae sedis</taxon>
        <taxon>Mucoromycota</taxon>
        <taxon>Mortierellomycotina</taxon>
        <taxon>Mortierellomycetes</taxon>
        <taxon>Mortierellales</taxon>
        <taxon>Mortierellaceae</taxon>
        <taxon>Lunasporangiospora</taxon>
    </lineage>
</organism>
<evidence type="ECO:0000313" key="3">
    <source>
        <dbReference type="Proteomes" id="UP000780801"/>
    </source>
</evidence>
<evidence type="ECO:0000313" key="2">
    <source>
        <dbReference type="EMBL" id="KAF9580447.1"/>
    </source>
</evidence>
<reference evidence="2" key="1">
    <citation type="journal article" date="2020" name="Fungal Divers.">
        <title>Resolving the Mortierellaceae phylogeny through synthesis of multi-gene phylogenetics and phylogenomics.</title>
        <authorList>
            <person name="Vandepol N."/>
            <person name="Liber J."/>
            <person name="Desiro A."/>
            <person name="Na H."/>
            <person name="Kennedy M."/>
            <person name="Barry K."/>
            <person name="Grigoriev I.V."/>
            <person name="Miller A.N."/>
            <person name="O'Donnell K."/>
            <person name="Stajich J.E."/>
            <person name="Bonito G."/>
        </authorList>
    </citation>
    <scope>NUCLEOTIDE SEQUENCE</scope>
    <source>
        <strain evidence="2">KOD1015</strain>
    </source>
</reference>
<keyword evidence="3" id="KW-1185">Reference proteome</keyword>
<sequence>MNPNQPGRTLDKENNIAPEAASSQVSSFKQSSLLGSRTPRTPTGKQAPGLQVNPVKPSSLQGKSSTMSVSSPSESEEKVIVGVAESQNKRRALMNDDERLEIEYCPPPVEEQPFDPGFHIDYSVFASQPPPLAYYIRSVKDFDIPDPVFEDAEILRPSVRAGVAATPTTRITKNGHFEVMWDGDEENQGSDGENDYHVHPKGIGRSLGIKDLHDDSKTRPPFDGFLFDLNTSDDSLSEDEDDILGGSNATIVDSQSVLKVASDFISEGPKADVNGGFKAPVVTVGSELARLESSLRGDDVGDHPTKDKVEQAPSPSREFNDDFGLTDLNDESKIKAPFSDFNFEL</sequence>
<dbReference type="EMBL" id="JAABOA010002062">
    <property type="protein sequence ID" value="KAF9580447.1"/>
    <property type="molecule type" value="Genomic_DNA"/>
</dbReference>
<gene>
    <name evidence="2" type="ORF">BGW38_002912</name>
</gene>
<feature type="compositionally biased region" description="Low complexity" evidence="1">
    <location>
        <begin position="22"/>
        <end position="32"/>
    </location>
</feature>
<protein>
    <submittedName>
        <fullName evidence="2">Uncharacterized protein</fullName>
    </submittedName>
</protein>
<feature type="compositionally biased region" description="Low complexity" evidence="1">
    <location>
        <begin position="64"/>
        <end position="73"/>
    </location>
</feature>
<dbReference type="OrthoDB" id="2441497at2759"/>
<proteinExistence type="predicted"/>
<name>A0A9P6FRQ0_9FUNG</name>
<dbReference type="AlphaFoldDB" id="A0A9P6FRQ0"/>
<evidence type="ECO:0000256" key="1">
    <source>
        <dbReference type="SAM" id="MobiDB-lite"/>
    </source>
</evidence>
<feature type="compositionally biased region" description="Polar residues" evidence="1">
    <location>
        <begin position="33"/>
        <end position="44"/>
    </location>
</feature>
<feature type="compositionally biased region" description="Basic and acidic residues" evidence="1">
    <location>
        <begin position="294"/>
        <end position="310"/>
    </location>
</feature>
<accession>A0A9P6FRQ0</accession>
<feature type="region of interest" description="Disordered" evidence="1">
    <location>
        <begin position="294"/>
        <end position="322"/>
    </location>
</feature>
<dbReference type="Proteomes" id="UP000780801">
    <property type="component" value="Unassembled WGS sequence"/>
</dbReference>